<dbReference type="InterPro" id="IPR018957">
    <property type="entry name" value="Znf_C3HC4_RING-type"/>
</dbReference>
<dbReference type="Pfam" id="PF00097">
    <property type="entry name" value="zf-C3HC4"/>
    <property type="match status" value="1"/>
</dbReference>
<dbReference type="EMBL" id="CAJOBA010055834">
    <property type="protein sequence ID" value="CAF4286944.1"/>
    <property type="molecule type" value="Genomic_DNA"/>
</dbReference>
<gene>
    <name evidence="6" type="ORF">TMI583_LOCUS37845</name>
</gene>
<accession>A0A8S2TX66</accession>
<evidence type="ECO:0000256" key="2">
    <source>
        <dbReference type="ARBA" id="ARBA00022771"/>
    </source>
</evidence>
<sequence length="180" mass="20383">MPGQDIHNKKDINEIYLCPVCELILKNPCQLPCGDRLCQECIPALIREDAIFKCPVCAESVHTSNLMVDKGFGRDLDQLEVICIEKRNNCEWAGKLKYYQDHLNNDHLNYSCNLCQEKFVTPIALNEHKEKACPNAIVSCTLVSYGCTNKSILSVQSDSVLNISKKCSLFLKLPGKRYQK</sequence>
<dbReference type="AlphaFoldDB" id="A0A8S2TX66"/>
<dbReference type="Proteomes" id="UP000682733">
    <property type="component" value="Unassembled WGS sequence"/>
</dbReference>
<dbReference type="GO" id="GO:0008270">
    <property type="term" value="F:zinc ion binding"/>
    <property type="evidence" value="ECO:0007669"/>
    <property type="project" value="UniProtKB-KW"/>
</dbReference>
<evidence type="ECO:0000256" key="1">
    <source>
        <dbReference type="ARBA" id="ARBA00022723"/>
    </source>
</evidence>
<proteinExistence type="predicted"/>
<comment type="caution">
    <text evidence="6">The sequence shown here is derived from an EMBL/GenBank/DDBJ whole genome shotgun (WGS) entry which is preliminary data.</text>
</comment>
<keyword evidence="1" id="KW-0479">Metal-binding</keyword>
<evidence type="ECO:0000313" key="7">
    <source>
        <dbReference type="Proteomes" id="UP000682733"/>
    </source>
</evidence>
<evidence type="ECO:0000256" key="3">
    <source>
        <dbReference type="ARBA" id="ARBA00022833"/>
    </source>
</evidence>
<name>A0A8S2TX66_9BILA</name>
<dbReference type="Gene3D" id="3.30.40.10">
    <property type="entry name" value="Zinc/RING finger domain, C3HC4 (zinc finger)"/>
    <property type="match status" value="1"/>
</dbReference>
<dbReference type="PANTHER" id="PTHR10131">
    <property type="entry name" value="TNF RECEPTOR ASSOCIATED FACTOR"/>
    <property type="match status" value="1"/>
</dbReference>
<dbReference type="InterPro" id="IPR013083">
    <property type="entry name" value="Znf_RING/FYVE/PHD"/>
</dbReference>
<evidence type="ECO:0000259" key="5">
    <source>
        <dbReference type="PROSITE" id="PS50089"/>
    </source>
</evidence>
<protein>
    <recommendedName>
        <fullName evidence="5">RING-type domain-containing protein</fullName>
    </recommendedName>
</protein>
<dbReference type="PANTHER" id="PTHR10131:SF94">
    <property type="entry name" value="TNF RECEPTOR-ASSOCIATED FACTOR 4"/>
    <property type="match status" value="1"/>
</dbReference>
<dbReference type="SUPFAM" id="SSF57850">
    <property type="entry name" value="RING/U-box"/>
    <property type="match status" value="1"/>
</dbReference>
<dbReference type="InterPro" id="IPR001841">
    <property type="entry name" value="Znf_RING"/>
</dbReference>
<evidence type="ECO:0000313" key="6">
    <source>
        <dbReference type="EMBL" id="CAF4286944.1"/>
    </source>
</evidence>
<dbReference type="GO" id="GO:0043122">
    <property type="term" value="P:regulation of canonical NF-kappaB signal transduction"/>
    <property type="evidence" value="ECO:0007669"/>
    <property type="project" value="TreeGrafter"/>
</dbReference>
<reference evidence="6" key="1">
    <citation type="submission" date="2021-02" db="EMBL/GenBank/DDBJ databases">
        <authorList>
            <person name="Nowell W R."/>
        </authorList>
    </citation>
    <scope>NUCLEOTIDE SEQUENCE</scope>
</reference>
<feature type="domain" description="RING-type" evidence="5">
    <location>
        <begin position="18"/>
        <end position="57"/>
    </location>
</feature>
<evidence type="ECO:0000256" key="4">
    <source>
        <dbReference type="PROSITE-ProRule" id="PRU00175"/>
    </source>
</evidence>
<organism evidence="6 7">
    <name type="scientific">Didymodactylos carnosus</name>
    <dbReference type="NCBI Taxonomy" id="1234261"/>
    <lineage>
        <taxon>Eukaryota</taxon>
        <taxon>Metazoa</taxon>
        <taxon>Spiralia</taxon>
        <taxon>Gnathifera</taxon>
        <taxon>Rotifera</taxon>
        <taxon>Eurotatoria</taxon>
        <taxon>Bdelloidea</taxon>
        <taxon>Philodinida</taxon>
        <taxon>Philodinidae</taxon>
        <taxon>Didymodactylos</taxon>
    </lineage>
</organism>
<dbReference type="PROSITE" id="PS50089">
    <property type="entry name" value="ZF_RING_2"/>
    <property type="match status" value="1"/>
</dbReference>
<keyword evidence="2 4" id="KW-0863">Zinc-finger</keyword>
<keyword evidence="3" id="KW-0862">Zinc</keyword>